<evidence type="ECO:0000313" key="4">
    <source>
        <dbReference type="Proteomes" id="UP000063387"/>
    </source>
</evidence>
<feature type="region of interest" description="Disordered" evidence="1">
    <location>
        <begin position="111"/>
        <end position="169"/>
    </location>
</feature>
<dbReference type="SMART" id="SM00327">
    <property type="entry name" value="VWA"/>
    <property type="match status" value="1"/>
</dbReference>
<proteinExistence type="predicted"/>
<dbReference type="KEGG" id="hco:LOKO_03261"/>
<dbReference type="Gene3D" id="3.40.50.410">
    <property type="entry name" value="von Willebrand factor, type A domain"/>
    <property type="match status" value="2"/>
</dbReference>
<dbReference type="SUPFAM" id="SSF89260">
    <property type="entry name" value="Collagen-binding domain"/>
    <property type="match status" value="1"/>
</dbReference>
<evidence type="ECO:0000259" key="2">
    <source>
        <dbReference type="PROSITE" id="PS50234"/>
    </source>
</evidence>
<feature type="domain" description="VWFA" evidence="2">
    <location>
        <begin position="1625"/>
        <end position="1808"/>
    </location>
</feature>
<dbReference type="EMBL" id="CP014226">
    <property type="protein sequence ID" value="AMD02307.1"/>
    <property type="molecule type" value="Genomic_DNA"/>
</dbReference>
<sequence length="1870" mass="204912">MAMTTACRDGNRCLRGGMAMISLLAVVLLASLVSGASAYAYPRTLVAEPLAEGMPPSQGFRGAARILGALAEGERHAFTWSIDDREVGYLWQISLRATTAERLRVSLHPDQASAGQGEPQGVTTFGEAPATSTFGTADEASGDASHASDPAAAEGRATEKPLLTLEATPDTAGDRVTSLLVSHGDYRIEVETQGGQGEYQLTVEPAGEVSLHGTADAPSNADALVVGPGRDWFYQLNASRLQLPLEIDENDARLWRLSLLTELGHAVRAQPVDASDEPLVASTGPLPMKQQWDQLALEEGAALALARDEEGEAIGRVRVRLEPGEAFPEPAPEPVAATREDALALPAQATQVLELLPGQRSYLAFELNDEEAQGQGWALDLLGPEDPPIEACLADALGQEAICRTGPREALFDRLRLDPGRHYLALTPSEQTEEAGVAVEVIRRSVPRPTSQEVAEPNDSREVATALSPEQELQGTFNGPRKGVFRLEVPRSDQVWRIVASGDGLEDLRLYQSGHSGRSHFARSQAYGPVGEKEGLGFSRLDLMAGTYYLELSGSDSDYRILAERLDADEEGWEREPNDTRGQANALTFGGVMRGDLHDASDEDWYRFTLPGDNRIRLKITPPDAGSVQPILYRDEERIAAVHPRRALDTSPLILTGRLPAGDYYLWLGDREPAGPYRVRLDLQAPWEPLAGHAMATRQELAVEPPPDGRIELPHSGLGSDYQWFRLPVGDSPREVRIKRLGDNRLSRAHVELIDEQGDALPTREVETARDNAEAVAVQIPARAKVYLRVSSARLGHIDLILEDPLIAERQAESQRHHDAIEARFEADGPLTAWHDAPQRLESRLVLSNGAEAPVTLPLEAHASHAGWRIDALPDTLTLDPGEEVVLTPAWTLPAGLDDEAPVSLFIGVAGQTLEATLAVGSTDTEAGVSLGDVALRDRAQGLVDLAWWGLGAYFEDPDSGEPIIDDATSGWGTHRVASEPRLVHLIDGMSSMGSHLRYRGEPGEALPPLRLAGDGGDVEMLVINQRSGQPPEQRWRELEVSLGDTPDDLEVVTTLELDAADGEQFFALGSSRQARYLGLRPLGFWGETGRLEDTGIGQLRVLGEPADELARQRLDLLADRRGGHWITTRPEVPALNEMTLPERNAFQAHGAHGDRLGRGLARGGEWQPGGVSLVFGFLQQRAARLGELGWQEAPEHRGQPIETVRVYSSTESPVGPWQHQADWHLERDAQGLAELTLDTPVWARYLRLEVLMPEPDPEQAERRWRLPAEIRAHEAEPLGGGESILAYWPEQGREGQAGPYELTLGEEALPEAVDDDASHPDAPRRLEERITGRLAQPNDTRSYRVRIEEGHNTLVVRLRETLRGRIQASLVATDGETQSFDWQREPEGWRRGEAVGLPPGEYRLDITEPARAIAFLWDASGSLEALQAPILQAINRFAEGLDPDQEVANLMPLGGPMLLDEWSGEPRILRHTLAAYDGRFESSDAEPALQSATRALEALDRERVIFLITDAEQMGRAISVWDDLERVQPRIFTLEISHGQQRLASETRWYQNQMRSWANVGGGRYAYTLDRRDLVRAFEVGMQEVRQPTTFALEVTSRYQEPPEPGSLRVVSADPEQPAVAGGVVHLIFDASGSMLRQMEGGRRIEVARRIVQQVLDERIPEQVPVALRAYGHTEPHSCETELLVEPRAGNHDEVREVVSGIQAINLARTPLAASIDAVLEDLSGYEDQRRLVVMLTDGEETCDGDVAASVEALIEEGVDVRLNIVGFHIDEVGLQAEFERFAAQGGGEYFDSHDGDELIAGLSQALAATWRVLDSDGSEVARGRVDDVPIALDVGEYELLVETQSGEWRQAFEIGPREDKNLEVSGED</sequence>
<gene>
    <name evidence="3" type="ORF">LOKO_03261</name>
</gene>
<dbReference type="PROSITE" id="PS50234">
    <property type="entry name" value="VWFA"/>
    <property type="match status" value="1"/>
</dbReference>
<evidence type="ECO:0000313" key="3">
    <source>
        <dbReference type="EMBL" id="AMD02307.1"/>
    </source>
</evidence>
<dbReference type="InterPro" id="IPR036465">
    <property type="entry name" value="vWFA_dom_sf"/>
</dbReference>
<protein>
    <submittedName>
        <fullName evidence="3">von Willebrand factor type A domain protein</fullName>
    </submittedName>
</protein>
<reference evidence="3 4" key="2">
    <citation type="submission" date="2016-02" db="EMBL/GenBank/DDBJ databases">
        <authorList>
            <person name="Wen L."/>
            <person name="He K."/>
            <person name="Yang H."/>
        </authorList>
    </citation>
    <scope>NUCLEOTIDE SEQUENCE [LARGE SCALE GENOMIC DNA]</scope>
    <source>
        <strain evidence="3 4">AGD 8-3</strain>
    </source>
</reference>
<dbReference type="SUPFAM" id="SSF53300">
    <property type="entry name" value="vWA-like"/>
    <property type="match status" value="2"/>
</dbReference>
<reference evidence="3 4" key="1">
    <citation type="journal article" date="2016" name="Genome Announc.">
        <title>Draft Genome Sequence of 'Halomonas chromatireducens' Strain AGD 8-3, a Haloalkaliphilic Chromate- and Selenite-Reducing Gammaproteobacterium.</title>
        <authorList>
            <person name="Sharko F.S."/>
            <person name="Shapovalova A.A."/>
            <person name="Tsygankova S.V."/>
            <person name="Komova A.V."/>
            <person name="Boulygina E.S."/>
            <person name="Teslyuk A.B."/>
            <person name="Gotovtsev P.M."/>
            <person name="Namsaraev Z.B."/>
            <person name="Khijniak T.V."/>
            <person name="Nedoluzhko A.V."/>
            <person name="Vasilov R.G."/>
        </authorList>
    </citation>
    <scope>NUCLEOTIDE SEQUENCE [LARGE SCALE GENOMIC DNA]</scope>
    <source>
        <strain evidence="3 4">AGD 8-3</strain>
    </source>
</reference>
<name>A0A125R0M4_9GAMM</name>
<dbReference type="Proteomes" id="UP000063387">
    <property type="component" value="Chromosome"/>
</dbReference>
<organism evidence="3 4">
    <name type="scientific">Halomonas chromatireducens</name>
    <dbReference type="NCBI Taxonomy" id="507626"/>
    <lineage>
        <taxon>Bacteria</taxon>
        <taxon>Pseudomonadati</taxon>
        <taxon>Pseudomonadota</taxon>
        <taxon>Gammaproteobacteria</taxon>
        <taxon>Oceanospirillales</taxon>
        <taxon>Halomonadaceae</taxon>
        <taxon>Halomonas</taxon>
    </lineage>
</organism>
<dbReference type="InterPro" id="IPR002035">
    <property type="entry name" value="VWF_A"/>
</dbReference>
<keyword evidence="4" id="KW-1185">Reference proteome</keyword>
<dbReference type="PATRIC" id="fig|507626.3.peg.3257"/>
<evidence type="ECO:0000256" key="1">
    <source>
        <dbReference type="SAM" id="MobiDB-lite"/>
    </source>
</evidence>
<accession>A0A125R0M4</accession>
<dbReference type="Gene3D" id="2.60.120.380">
    <property type="match status" value="2"/>
</dbReference>
<dbReference type="STRING" id="507626.LOKO_03261"/>